<sequence length="184" mass="20795">MAGTYTSVTLTVDVTGEKADVLTLLEDQRAMFLVTLRDLDDEQARRRSTVSELTLGGLLKHLTMVQREHTQTILDRDPNAEIHMENLEHGYELTEGETLEEWLAAYRDAALAYDAVIAEVGSLDELIPQATAPWQPEREWWTVRKMALHMLRETAHHSGHADIIREALDGRTTMAALFDFGDHA</sequence>
<dbReference type="InterPro" id="IPR034660">
    <property type="entry name" value="DinB/YfiT-like"/>
</dbReference>
<organism evidence="1 2">
    <name type="scientific">Gordonia oryzae</name>
    <dbReference type="NCBI Taxonomy" id="2487349"/>
    <lineage>
        <taxon>Bacteria</taxon>
        <taxon>Bacillati</taxon>
        <taxon>Actinomycetota</taxon>
        <taxon>Actinomycetes</taxon>
        <taxon>Mycobacteriales</taxon>
        <taxon>Gordoniaceae</taxon>
        <taxon>Gordonia</taxon>
    </lineage>
</organism>
<dbReference type="Gene3D" id="1.20.120.450">
    <property type="entry name" value="dinb family like domain"/>
    <property type="match status" value="1"/>
</dbReference>
<dbReference type="Pfam" id="PF04978">
    <property type="entry name" value="MST"/>
    <property type="match status" value="1"/>
</dbReference>
<evidence type="ECO:0000313" key="2">
    <source>
        <dbReference type="Proteomes" id="UP000267536"/>
    </source>
</evidence>
<dbReference type="RefSeq" id="WP_123930502.1">
    <property type="nucleotide sequence ID" value="NZ_JBPSDP010000008.1"/>
</dbReference>
<name>A0A3N4GL59_9ACTN</name>
<evidence type="ECO:0000313" key="1">
    <source>
        <dbReference type="EMBL" id="RPA59410.1"/>
    </source>
</evidence>
<reference evidence="1 2" key="1">
    <citation type="submission" date="2018-11" db="EMBL/GenBank/DDBJ databases">
        <title>Draft genome sequence of Gordonia sp. RS15-1S isolated from rice stems.</title>
        <authorList>
            <person name="Muangham S."/>
        </authorList>
    </citation>
    <scope>NUCLEOTIDE SEQUENCE [LARGE SCALE GENOMIC DNA]</scope>
    <source>
        <strain evidence="1 2">RS15-1S</strain>
    </source>
</reference>
<keyword evidence="2" id="KW-1185">Reference proteome</keyword>
<dbReference type="EMBL" id="RKMH01000009">
    <property type="protein sequence ID" value="RPA59410.1"/>
    <property type="molecule type" value="Genomic_DNA"/>
</dbReference>
<dbReference type="SUPFAM" id="SSF109854">
    <property type="entry name" value="DinB/YfiT-like putative metalloenzymes"/>
    <property type="match status" value="1"/>
</dbReference>
<dbReference type="InterPro" id="IPR007061">
    <property type="entry name" value="MST-like"/>
</dbReference>
<proteinExistence type="predicted"/>
<comment type="caution">
    <text evidence="1">The sequence shown here is derived from an EMBL/GenBank/DDBJ whole genome shotgun (WGS) entry which is preliminary data.</text>
</comment>
<dbReference type="OrthoDB" id="4548523at2"/>
<accession>A0A3N4GL59</accession>
<gene>
    <name evidence="1" type="ORF">EF294_12990</name>
</gene>
<dbReference type="Proteomes" id="UP000267536">
    <property type="component" value="Unassembled WGS sequence"/>
</dbReference>
<protein>
    <submittedName>
        <fullName evidence="1">DinB family protein</fullName>
    </submittedName>
</protein>
<dbReference type="AlphaFoldDB" id="A0A3N4GL59"/>